<organism evidence="2 3">
    <name type="scientific">Dreissena polymorpha</name>
    <name type="common">Zebra mussel</name>
    <name type="synonym">Mytilus polymorpha</name>
    <dbReference type="NCBI Taxonomy" id="45954"/>
    <lineage>
        <taxon>Eukaryota</taxon>
        <taxon>Metazoa</taxon>
        <taxon>Spiralia</taxon>
        <taxon>Lophotrochozoa</taxon>
        <taxon>Mollusca</taxon>
        <taxon>Bivalvia</taxon>
        <taxon>Autobranchia</taxon>
        <taxon>Heteroconchia</taxon>
        <taxon>Euheterodonta</taxon>
        <taxon>Imparidentia</taxon>
        <taxon>Neoheterodontei</taxon>
        <taxon>Myida</taxon>
        <taxon>Dreissenoidea</taxon>
        <taxon>Dreissenidae</taxon>
        <taxon>Dreissena</taxon>
    </lineage>
</organism>
<dbReference type="AlphaFoldDB" id="A0A9D4I9U3"/>
<proteinExistence type="predicted"/>
<keyword evidence="3" id="KW-1185">Reference proteome</keyword>
<protein>
    <submittedName>
        <fullName evidence="2">Uncharacterized protein</fullName>
    </submittedName>
</protein>
<feature type="compositionally biased region" description="Basic and acidic residues" evidence="1">
    <location>
        <begin position="45"/>
        <end position="54"/>
    </location>
</feature>
<evidence type="ECO:0000313" key="3">
    <source>
        <dbReference type="Proteomes" id="UP000828390"/>
    </source>
</evidence>
<dbReference type="Proteomes" id="UP000828390">
    <property type="component" value="Unassembled WGS sequence"/>
</dbReference>
<name>A0A9D4I9U3_DREPO</name>
<gene>
    <name evidence="2" type="ORF">DPMN_188328</name>
</gene>
<reference evidence="2" key="2">
    <citation type="submission" date="2020-11" db="EMBL/GenBank/DDBJ databases">
        <authorList>
            <person name="McCartney M.A."/>
            <person name="Auch B."/>
            <person name="Kono T."/>
            <person name="Mallez S."/>
            <person name="Becker A."/>
            <person name="Gohl D.M."/>
            <person name="Silverstein K.A.T."/>
            <person name="Koren S."/>
            <person name="Bechman K.B."/>
            <person name="Herman A."/>
            <person name="Abrahante J.E."/>
            <person name="Garbe J."/>
        </authorList>
    </citation>
    <scope>NUCLEOTIDE SEQUENCE</scope>
    <source>
        <strain evidence="2">Duluth1</strain>
        <tissue evidence="2">Whole animal</tissue>
    </source>
</reference>
<sequence>MFKVAVAYSMWCPASDRAVMGSILTVGAFFRSSPKTPCTGSTQDMDSKPVHRRV</sequence>
<reference evidence="2" key="1">
    <citation type="journal article" date="2019" name="bioRxiv">
        <title>The Genome of the Zebra Mussel, Dreissena polymorpha: A Resource for Invasive Species Research.</title>
        <authorList>
            <person name="McCartney M.A."/>
            <person name="Auch B."/>
            <person name="Kono T."/>
            <person name="Mallez S."/>
            <person name="Zhang Y."/>
            <person name="Obille A."/>
            <person name="Becker A."/>
            <person name="Abrahante J.E."/>
            <person name="Garbe J."/>
            <person name="Badalamenti J.P."/>
            <person name="Herman A."/>
            <person name="Mangelson H."/>
            <person name="Liachko I."/>
            <person name="Sullivan S."/>
            <person name="Sone E.D."/>
            <person name="Koren S."/>
            <person name="Silverstein K.A.T."/>
            <person name="Beckman K.B."/>
            <person name="Gohl D.M."/>
        </authorList>
    </citation>
    <scope>NUCLEOTIDE SEQUENCE</scope>
    <source>
        <strain evidence="2">Duluth1</strain>
        <tissue evidence="2">Whole animal</tissue>
    </source>
</reference>
<accession>A0A9D4I9U3</accession>
<comment type="caution">
    <text evidence="2">The sequence shown here is derived from an EMBL/GenBank/DDBJ whole genome shotgun (WGS) entry which is preliminary data.</text>
</comment>
<feature type="region of interest" description="Disordered" evidence="1">
    <location>
        <begin position="35"/>
        <end position="54"/>
    </location>
</feature>
<dbReference type="EMBL" id="JAIWYP010000010">
    <property type="protein sequence ID" value="KAH3753685.1"/>
    <property type="molecule type" value="Genomic_DNA"/>
</dbReference>
<feature type="compositionally biased region" description="Polar residues" evidence="1">
    <location>
        <begin position="35"/>
        <end position="44"/>
    </location>
</feature>
<evidence type="ECO:0000313" key="2">
    <source>
        <dbReference type="EMBL" id="KAH3753685.1"/>
    </source>
</evidence>
<evidence type="ECO:0000256" key="1">
    <source>
        <dbReference type="SAM" id="MobiDB-lite"/>
    </source>
</evidence>